<organism evidence="4 5">
    <name type="scientific">Streptosporangium brasiliense</name>
    <dbReference type="NCBI Taxonomy" id="47480"/>
    <lineage>
        <taxon>Bacteria</taxon>
        <taxon>Bacillati</taxon>
        <taxon>Actinomycetota</taxon>
        <taxon>Actinomycetes</taxon>
        <taxon>Streptosporangiales</taxon>
        <taxon>Streptosporangiaceae</taxon>
        <taxon>Streptosporangium</taxon>
    </lineage>
</organism>
<comment type="caution">
    <text evidence="4">The sequence shown here is derived from an EMBL/GenBank/DDBJ whole genome shotgun (WGS) entry which is preliminary data.</text>
</comment>
<keyword evidence="2" id="KW-0472">Membrane</keyword>
<protein>
    <submittedName>
        <fullName evidence="4">Repeat protein (TIGR01451 family)</fullName>
    </submittedName>
</protein>
<evidence type="ECO:0000256" key="2">
    <source>
        <dbReference type="SAM" id="Phobius"/>
    </source>
</evidence>
<dbReference type="Gene3D" id="2.60.40.10">
    <property type="entry name" value="Immunoglobulins"/>
    <property type="match status" value="1"/>
</dbReference>
<dbReference type="InterPro" id="IPR047589">
    <property type="entry name" value="DUF11_rpt"/>
</dbReference>
<name>A0ABT9R1D8_9ACTN</name>
<proteinExistence type="predicted"/>
<feature type="region of interest" description="Disordered" evidence="1">
    <location>
        <begin position="33"/>
        <end position="77"/>
    </location>
</feature>
<feature type="compositionally biased region" description="Polar residues" evidence="1">
    <location>
        <begin position="59"/>
        <end position="73"/>
    </location>
</feature>
<dbReference type="NCBIfam" id="TIGR01451">
    <property type="entry name" value="B_ant_repeat"/>
    <property type="match status" value="1"/>
</dbReference>
<keyword evidence="5" id="KW-1185">Reference proteome</keyword>
<sequence>MADNRSSGAVRRAAGRGAGAALVLILVALAAPAAASPHRPSPGEGRGGDRGGETAGTAPTLSISVDNGRTSARQGDRLSYTVTVRNTGTADADDLRLTQSLPAGLKLLSADRHGEAEPGRVVWTVDLKAGKDTAFHTTAEVQATPDDLLRLATVACASTEAADRPIVCATHSDELPAGAAAAAAAHGAAVPAAVRPWYLLVAAGTLILVAFGLRTGLLARLRDRCRRSPS</sequence>
<feature type="domain" description="DUF11" evidence="3">
    <location>
        <begin position="61"/>
        <end position="156"/>
    </location>
</feature>
<gene>
    <name evidence="4" type="ORF">J2S55_002284</name>
</gene>
<keyword evidence="2" id="KW-1133">Transmembrane helix</keyword>
<dbReference type="InterPro" id="IPR001434">
    <property type="entry name" value="OmcB-like_DUF11"/>
</dbReference>
<evidence type="ECO:0000313" key="5">
    <source>
        <dbReference type="Proteomes" id="UP001230426"/>
    </source>
</evidence>
<keyword evidence="2" id="KW-0812">Transmembrane</keyword>
<evidence type="ECO:0000256" key="1">
    <source>
        <dbReference type="SAM" id="MobiDB-lite"/>
    </source>
</evidence>
<dbReference type="Pfam" id="PF01345">
    <property type="entry name" value="DUF11"/>
    <property type="match status" value="1"/>
</dbReference>
<dbReference type="Proteomes" id="UP001230426">
    <property type="component" value="Unassembled WGS sequence"/>
</dbReference>
<dbReference type="InterPro" id="IPR013783">
    <property type="entry name" value="Ig-like_fold"/>
</dbReference>
<feature type="transmembrane region" description="Helical" evidence="2">
    <location>
        <begin position="197"/>
        <end position="217"/>
    </location>
</feature>
<reference evidence="4 5" key="1">
    <citation type="submission" date="2023-07" db="EMBL/GenBank/DDBJ databases">
        <title>Sequencing the genomes of 1000 actinobacteria strains.</title>
        <authorList>
            <person name="Klenk H.-P."/>
        </authorList>
    </citation>
    <scope>NUCLEOTIDE SEQUENCE [LARGE SCALE GENOMIC DNA]</scope>
    <source>
        <strain evidence="4 5">DSM 44109</strain>
    </source>
</reference>
<dbReference type="RefSeq" id="WP_306859549.1">
    <property type="nucleotide sequence ID" value="NZ_JAUSRB010000002.1"/>
</dbReference>
<dbReference type="EMBL" id="JAUSRB010000002">
    <property type="protein sequence ID" value="MDP9863018.1"/>
    <property type="molecule type" value="Genomic_DNA"/>
</dbReference>
<evidence type="ECO:0000313" key="4">
    <source>
        <dbReference type="EMBL" id="MDP9863018.1"/>
    </source>
</evidence>
<evidence type="ECO:0000259" key="3">
    <source>
        <dbReference type="Pfam" id="PF01345"/>
    </source>
</evidence>
<accession>A0ABT9R1D8</accession>